<organism evidence="2 3">
    <name type="scientific">Gottfriedia solisilvae</name>
    <dbReference type="NCBI Taxonomy" id="1516104"/>
    <lineage>
        <taxon>Bacteria</taxon>
        <taxon>Bacillati</taxon>
        <taxon>Bacillota</taxon>
        <taxon>Bacilli</taxon>
        <taxon>Bacillales</taxon>
        <taxon>Bacillaceae</taxon>
        <taxon>Gottfriedia</taxon>
    </lineage>
</organism>
<sequence length="82" mass="9281">MKKLLVFILSLIYVSLMYQGSLFIIIPLFGAVLIPLGLLICYHKSIYKDNLMGNLMSVFSTLLATFIGILANYCGAYIRWEI</sequence>
<accession>A0A8J3AD46</accession>
<dbReference type="RefSeq" id="WP_087999202.1">
    <property type="nucleotide sequence ID" value="NZ_BMHB01000001.1"/>
</dbReference>
<keyword evidence="1" id="KW-1133">Transmembrane helix</keyword>
<name>A0A8J3AD46_9BACI</name>
<dbReference type="Proteomes" id="UP000626244">
    <property type="component" value="Unassembled WGS sequence"/>
</dbReference>
<evidence type="ECO:0000256" key="1">
    <source>
        <dbReference type="SAM" id="Phobius"/>
    </source>
</evidence>
<reference evidence="3" key="1">
    <citation type="journal article" date="2019" name="Int. J. Syst. Evol. Microbiol.">
        <title>The Global Catalogue of Microorganisms (GCM) 10K type strain sequencing project: providing services to taxonomists for standard genome sequencing and annotation.</title>
        <authorList>
            <consortium name="The Broad Institute Genomics Platform"/>
            <consortium name="The Broad Institute Genome Sequencing Center for Infectious Disease"/>
            <person name="Wu L."/>
            <person name="Ma J."/>
        </authorList>
    </citation>
    <scope>NUCLEOTIDE SEQUENCE [LARGE SCALE GENOMIC DNA]</scope>
    <source>
        <strain evidence="3">CGMCC 1.14993</strain>
    </source>
</reference>
<protein>
    <submittedName>
        <fullName evidence="2">Uncharacterized protein</fullName>
    </submittedName>
</protein>
<keyword evidence="1" id="KW-0812">Transmembrane</keyword>
<keyword evidence="3" id="KW-1185">Reference proteome</keyword>
<feature type="transmembrane region" description="Helical" evidence="1">
    <location>
        <begin position="20"/>
        <end position="42"/>
    </location>
</feature>
<gene>
    <name evidence="2" type="ORF">GCM10007380_09770</name>
</gene>
<feature type="transmembrane region" description="Helical" evidence="1">
    <location>
        <begin position="54"/>
        <end position="78"/>
    </location>
</feature>
<evidence type="ECO:0000313" key="3">
    <source>
        <dbReference type="Proteomes" id="UP000626244"/>
    </source>
</evidence>
<dbReference type="AlphaFoldDB" id="A0A8J3AD46"/>
<dbReference type="EMBL" id="BMHB01000001">
    <property type="protein sequence ID" value="GGI11822.1"/>
    <property type="molecule type" value="Genomic_DNA"/>
</dbReference>
<evidence type="ECO:0000313" key="2">
    <source>
        <dbReference type="EMBL" id="GGI11822.1"/>
    </source>
</evidence>
<comment type="caution">
    <text evidence="2">The sequence shown here is derived from an EMBL/GenBank/DDBJ whole genome shotgun (WGS) entry which is preliminary data.</text>
</comment>
<keyword evidence="1" id="KW-0472">Membrane</keyword>
<proteinExistence type="predicted"/>